<keyword evidence="2" id="KW-1185">Reference proteome</keyword>
<dbReference type="EMBL" id="OZ034820">
    <property type="protein sequence ID" value="CAL1400247.1"/>
    <property type="molecule type" value="Genomic_DNA"/>
</dbReference>
<dbReference type="AlphaFoldDB" id="A0AAV2FQG0"/>
<sequence>MKAMARQWFGEQVRNLIIGGYVAHEQLTGSYTFADKVEVDLHVFAAGMENWICRNISCPKVVTPEFWRRCLWAANFREQGLYPNDFCSKSGESLVLSFSRGSGNRALLAGRPRN</sequence>
<name>A0AAV2FQG0_9ROSI</name>
<organism evidence="1 2">
    <name type="scientific">Linum trigynum</name>
    <dbReference type="NCBI Taxonomy" id="586398"/>
    <lineage>
        <taxon>Eukaryota</taxon>
        <taxon>Viridiplantae</taxon>
        <taxon>Streptophyta</taxon>
        <taxon>Embryophyta</taxon>
        <taxon>Tracheophyta</taxon>
        <taxon>Spermatophyta</taxon>
        <taxon>Magnoliopsida</taxon>
        <taxon>eudicotyledons</taxon>
        <taxon>Gunneridae</taxon>
        <taxon>Pentapetalae</taxon>
        <taxon>rosids</taxon>
        <taxon>fabids</taxon>
        <taxon>Malpighiales</taxon>
        <taxon>Linaceae</taxon>
        <taxon>Linum</taxon>
    </lineage>
</organism>
<evidence type="ECO:0000313" key="2">
    <source>
        <dbReference type="Proteomes" id="UP001497516"/>
    </source>
</evidence>
<reference evidence="1 2" key="1">
    <citation type="submission" date="2024-04" db="EMBL/GenBank/DDBJ databases">
        <authorList>
            <person name="Fracassetti M."/>
        </authorList>
    </citation>
    <scope>NUCLEOTIDE SEQUENCE [LARGE SCALE GENOMIC DNA]</scope>
</reference>
<dbReference type="Proteomes" id="UP001497516">
    <property type="component" value="Chromosome 7"/>
</dbReference>
<accession>A0AAV2FQG0</accession>
<evidence type="ECO:0000313" key="1">
    <source>
        <dbReference type="EMBL" id="CAL1400247.1"/>
    </source>
</evidence>
<proteinExistence type="predicted"/>
<gene>
    <name evidence="1" type="ORF">LTRI10_LOCUS40388</name>
</gene>
<protein>
    <submittedName>
        <fullName evidence="1">Uncharacterized protein</fullName>
    </submittedName>
</protein>